<feature type="domain" description="Response regulatory" evidence="2">
    <location>
        <begin position="8"/>
        <end position="135"/>
    </location>
</feature>
<dbReference type="Proteomes" id="UP001172778">
    <property type="component" value="Unassembled WGS sequence"/>
</dbReference>
<dbReference type="CDD" id="cd17557">
    <property type="entry name" value="REC_Rcp-like"/>
    <property type="match status" value="1"/>
</dbReference>
<dbReference type="InterPro" id="IPR011006">
    <property type="entry name" value="CheY-like_superfamily"/>
</dbReference>
<evidence type="ECO:0000259" key="2">
    <source>
        <dbReference type="PROSITE" id="PS50110"/>
    </source>
</evidence>
<comment type="caution">
    <text evidence="3">The sequence shown here is derived from an EMBL/GenBank/DDBJ whole genome shotgun (WGS) entry which is preliminary data.</text>
</comment>
<dbReference type="EMBL" id="JARRAF010000052">
    <property type="protein sequence ID" value="MDK2126792.1"/>
    <property type="molecule type" value="Genomic_DNA"/>
</dbReference>
<accession>A0ABT7E7A1</accession>
<protein>
    <submittedName>
        <fullName evidence="3">Response regulator</fullName>
    </submittedName>
</protein>
<dbReference type="InterPro" id="IPR052893">
    <property type="entry name" value="TCS_response_regulator"/>
</dbReference>
<feature type="modified residue" description="4-aspartylphosphate" evidence="1">
    <location>
        <position position="68"/>
    </location>
</feature>
<dbReference type="SUPFAM" id="SSF52172">
    <property type="entry name" value="CheY-like"/>
    <property type="match status" value="1"/>
</dbReference>
<keyword evidence="1" id="KW-0597">Phosphoprotein</keyword>
<organism evidence="3 4">
    <name type="scientific">Parachitinimonas caeni</name>
    <dbReference type="NCBI Taxonomy" id="3031301"/>
    <lineage>
        <taxon>Bacteria</taxon>
        <taxon>Pseudomonadati</taxon>
        <taxon>Pseudomonadota</taxon>
        <taxon>Betaproteobacteria</taxon>
        <taxon>Neisseriales</taxon>
        <taxon>Chitinibacteraceae</taxon>
        <taxon>Parachitinimonas</taxon>
    </lineage>
</organism>
<sequence length="147" mass="16543">MQSAIHSPILLVEDNADDETLTIRAFSKNGIQNPIVVARDGQEAVDYLYGTGSHTTRPVDAPVLILLDIKLPKLSGIEVLRRIRENESTRLIPVVVLTTSKEEDDLVKSYSLGANSYIRKPVDFMQFMDVVKQVGIYWLMLNEPVHH</sequence>
<evidence type="ECO:0000256" key="1">
    <source>
        <dbReference type="PROSITE-ProRule" id="PRU00169"/>
    </source>
</evidence>
<dbReference type="PANTHER" id="PTHR44520">
    <property type="entry name" value="RESPONSE REGULATOR RCP1-RELATED"/>
    <property type="match status" value="1"/>
</dbReference>
<dbReference type="RefSeq" id="WP_284103113.1">
    <property type="nucleotide sequence ID" value="NZ_JARRAF010000052.1"/>
</dbReference>
<keyword evidence="4" id="KW-1185">Reference proteome</keyword>
<dbReference type="SMART" id="SM00448">
    <property type="entry name" value="REC"/>
    <property type="match status" value="1"/>
</dbReference>
<dbReference type="PROSITE" id="PS50110">
    <property type="entry name" value="RESPONSE_REGULATORY"/>
    <property type="match status" value="1"/>
</dbReference>
<dbReference type="Gene3D" id="3.40.50.2300">
    <property type="match status" value="1"/>
</dbReference>
<dbReference type="InterPro" id="IPR001789">
    <property type="entry name" value="Sig_transdc_resp-reg_receiver"/>
</dbReference>
<dbReference type="PANTHER" id="PTHR44520:SF1">
    <property type="entry name" value="TWO-COMPONENT SYSTEM REGULATORY PROTEIN"/>
    <property type="match status" value="1"/>
</dbReference>
<dbReference type="Pfam" id="PF00072">
    <property type="entry name" value="Response_reg"/>
    <property type="match status" value="1"/>
</dbReference>
<name>A0ABT7E7A1_9NEIS</name>
<evidence type="ECO:0000313" key="4">
    <source>
        <dbReference type="Proteomes" id="UP001172778"/>
    </source>
</evidence>
<proteinExistence type="predicted"/>
<evidence type="ECO:0000313" key="3">
    <source>
        <dbReference type="EMBL" id="MDK2126792.1"/>
    </source>
</evidence>
<gene>
    <name evidence="3" type="ORF">PZA18_22350</name>
</gene>
<reference evidence="3" key="1">
    <citation type="submission" date="2023-03" db="EMBL/GenBank/DDBJ databases">
        <title>Chitinimonas shenzhenensis gen. nov., sp. nov., a novel member of family Burkholderiaceae isolated from activated sludge collected in Shen Zhen, China.</title>
        <authorList>
            <person name="Wang X."/>
        </authorList>
    </citation>
    <scope>NUCLEOTIDE SEQUENCE</scope>
    <source>
        <strain evidence="3">DQS-5</strain>
    </source>
</reference>